<evidence type="ECO:0000256" key="4">
    <source>
        <dbReference type="ARBA" id="ARBA00022989"/>
    </source>
</evidence>
<feature type="transmembrane region" description="Helical" evidence="6">
    <location>
        <begin position="44"/>
        <end position="61"/>
    </location>
</feature>
<feature type="transmembrane region" description="Helical" evidence="6">
    <location>
        <begin position="81"/>
        <end position="98"/>
    </location>
</feature>
<comment type="subcellular location">
    <subcellularLocation>
        <location evidence="1">Cell membrane</location>
        <topology evidence="1">Multi-pass membrane protein</topology>
    </subcellularLocation>
</comment>
<dbReference type="InterPro" id="IPR050638">
    <property type="entry name" value="AA-Vitamin_Transporters"/>
</dbReference>
<feature type="domain" description="EamA" evidence="7">
    <location>
        <begin position="10"/>
        <end position="149"/>
    </location>
</feature>
<keyword evidence="2" id="KW-1003">Cell membrane</keyword>
<dbReference type="RefSeq" id="WP_336613653.1">
    <property type="nucleotide sequence ID" value="NZ_JADBHS010000002.1"/>
</dbReference>
<dbReference type="SUPFAM" id="SSF103481">
    <property type="entry name" value="Multidrug resistance efflux transporter EmrE"/>
    <property type="match status" value="2"/>
</dbReference>
<dbReference type="InterPro" id="IPR000620">
    <property type="entry name" value="EamA_dom"/>
</dbReference>
<dbReference type="Pfam" id="PF00892">
    <property type="entry name" value="EamA"/>
    <property type="match status" value="2"/>
</dbReference>
<keyword evidence="4 6" id="KW-1133">Transmembrane helix</keyword>
<evidence type="ECO:0000313" key="9">
    <source>
        <dbReference type="Proteomes" id="UP001318760"/>
    </source>
</evidence>
<comment type="caution">
    <text evidence="8">The sequence shown here is derived from an EMBL/GenBank/DDBJ whole genome shotgun (WGS) entry which is preliminary data.</text>
</comment>
<dbReference type="InterPro" id="IPR037185">
    <property type="entry name" value="EmrE-like"/>
</dbReference>
<evidence type="ECO:0000259" key="7">
    <source>
        <dbReference type="Pfam" id="PF00892"/>
    </source>
</evidence>
<name>A0ABD4JGJ0_9BACT</name>
<feature type="transmembrane region" description="Helical" evidence="6">
    <location>
        <begin position="9"/>
        <end position="32"/>
    </location>
</feature>
<feature type="transmembrane region" description="Helical" evidence="6">
    <location>
        <begin position="132"/>
        <end position="151"/>
    </location>
</feature>
<evidence type="ECO:0000256" key="1">
    <source>
        <dbReference type="ARBA" id="ARBA00004651"/>
    </source>
</evidence>
<keyword evidence="3 6" id="KW-0812">Transmembrane</keyword>
<dbReference type="GO" id="GO:0005886">
    <property type="term" value="C:plasma membrane"/>
    <property type="evidence" value="ECO:0007669"/>
    <property type="project" value="UniProtKB-SubCell"/>
</dbReference>
<feature type="domain" description="EamA" evidence="7">
    <location>
        <begin position="162"/>
        <end position="294"/>
    </location>
</feature>
<evidence type="ECO:0000256" key="6">
    <source>
        <dbReference type="SAM" id="Phobius"/>
    </source>
</evidence>
<dbReference type="Proteomes" id="UP001318760">
    <property type="component" value="Unassembled WGS sequence"/>
</dbReference>
<dbReference type="AlphaFoldDB" id="A0ABD4JGJ0"/>
<evidence type="ECO:0000256" key="2">
    <source>
        <dbReference type="ARBA" id="ARBA00022475"/>
    </source>
</evidence>
<feature type="transmembrane region" description="Helical" evidence="6">
    <location>
        <begin position="104"/>
        <end position="125"/>
    </location>
</feature>
<dbReference type="PANTHER" id="PTHR32322:SF18">
    <property type="entry name" value="S-ADENOSYLMETHIONINE_S-ADENOSYLHOMOCYSTEINE TRANSPORTER"/>
    <property type="match status" value="1"/>
</dbReference>
<feature type="transmembrane region" description="Helical" evidence="6">
    <location>
        <begin position="223"/>
        <end position="243"/>
    </location>
</feature>
<organism evidence="8 9">
    <name type="scientific">Campylobacter californiensis</name>
    <dbReference type="NCBI Taxonomy" id="1032243"/>
    <lineage>
        <taxon>Bacteria</taxon>
        <taxon>Pseudomonadati</taxon>
        <taxon>Campylobacterota</taxon>
        <taxon>Epsilonproteobacteria</taxon>
        <taxon>Campylobacterales</taxon>
        <taxon>Campylobacteraceae</taxon>
        <taxon>Campylobacter</taxon>
    </lineage>
</organism>
<proteinExistence type="predicted"/>
<dbReference type="PANTHER" id="PTHR32322">
    <property type="entry name" value="INNER MEMBRANE TRANSPORTER"/>
    <property type="match status" value="1"/>
</dbReference>
<evidence type="ECO:0000256" key="3">
    <source>
        <dbReference type="ARBA" id="ARBA00022692"/>
    </source>
</evidence>
<evidence type="ECO:0000313" key="8">
    <source>
        <dbReference type="EMBL" id="MBE2985873.1"/>
    </source>
</evidence>
<gene>
    <name evidence="8" type="ORF">CCAL12919_01805</name>
</gene>
<dbReference type="EMBL" id="JADBHS010000002">
    <property type="protein sequence ID" value="MBE2985873.1"/>
    <property type="molecule type" value="Genomic_DNA"/>
</dbReference>
<evidence type="ECO:0000256" key="5">
    <source>
        <dbReference type="ARBA" id="ARBA00023136"/>
    </source>
</evidence>
<protein>
    <submittedName>
        <fullName evidence="8">EamA family transporter</fullName>
    </submittedName>
</protein>
<accession>A0ABD4JGJ0</accession>
<keyword evidence="5 6" id="KW-0472">Membrane</keyword>
<feature type="transmembrane region" description="Helical" evidence="6">
    <location>
        <begin position="192"/>
        <end position="211"/>
    </location>
</feature>
<feature type="transmembrane region" description="Helical" evidence="6">
    <location>
        <begin position="278"/>
        <end position="295"/>
    </location>
</feature>
<feature type="transmembrane region" description="Helical" evidence="6">
    <location>
        <begin position="255"/>
        <end position="272"/>
    </location>
</feature>
<reference evidence="8 9" key="1">
    <citation type="submission" date="2020-10" db="EMBL/GenBank/DDBJ databases">
        <title>Campylobacter californiensis sp. nov. isolated from cattle and feral swine in California.</title>
        <authorList>
            <person name="Miller W.G."/>
        </authorList>
    </citation>
    <scope>NUCLEOTIDE SEQUENCE [LARGE SCALE GENOMIC DNA]</scope>
    <source>
        <strain evidence="8 9">RM12919</strain>
    </source>
</reference>
<feature type="transmembrane region" description="Helical" evidence="6">
    <location>
        <begin position="163"/>
        <end position="180"/>
    </location>
</feature>
<sequence length="311" mass="34102">MIKLVKNEFFGITITLLGGILWGFSGVCGQYLFTQKGISSDWLVPYRLLLAGLALVVYYFITSPKSALAPIKDIRLLPQMLIYAILGLMLTQYSYFYAIELSNAAVATVIQYSAPALILAVVCVIEKRSPKINELIALILASLGVILLATHGDLTTLVISPKALFYCLLSAVCVCIYNLSPTRLNKKYPITLNLGWGMVIGGVLLAFFMRVWNLNGVSDVSGFLAFISVVFFGTICAFSFYMVGVKSLGASKASLIACIEPVSAALFAYFWLGTEFVFLDFTGFVLIISCIFLLAKKRQAIKSQKNIIIQL</sequence>